<evidence type="ECO:0000256" key="1">
    <source>
        <dbReference type="SAM" id="SignalP"/>
    </source>
</evidence>
<keyword evidence="1" id="KW-0732">Signal</keyword>
<name>A0A432ZU07_9GAMM</name>
<comment type="caution">
    <text evidence="2">The sequence shown here is derived from an EMBL/GenBank/DDBJ whole genome shotgun (WGS) entry which is preliminary data.</text>
</comment>
<organism evidence="2 3">
    <name type="scientific">Idiomarina tyrosinivorans</name>
    <dbReference type="NCBI Taxonomy" id="1445662"/>
    <lineage>
        <taxon>Bacteria</taxon>
        <taxon>Pseudomonadati</taxon>
        <taxon>Pseudomonadota</taxon>
        <taxon>Gammaproteobacteria</taxon>
        <taxon>Alteromonadales</taxon>
        <taxon>Idiomarinaceae</taxon>
        <taxon>Idiomarina</taxon>
    </lineage>
</organism>
<evidence type="ECO:0000313" key="2">
    <source>
        <dbReference type="EMBL" id="RUO81266.1"/>
    </source>
</evidence>
<accession>A0A432ZU07</accession>
<dbReference type="AlphaFoldDB" id="A0A432ZU07"/>
<dbReference type="EMBL" id="PIQH01000001">
    <property type="protein sequence ID" value="RUO81266.1"/>
    <property type="molecule type" value="Genomic_DNA"/>
</dbReference>
<evidence type="ECO:0000313" key="3">
    <source>
        <dbReference type="Proteomes" id="UP000287996"/>
    </source>
</evidence>
<protein>
    <submittedName>
        <fullName evidence="2">Uncharacterized protein</fullName>
    </submittedName>
</protein>
<dbReference type="Proteomes" id="UP000287996">
    <property type="component" value="Unassembled WGS sequence"/>
</dbReference>
<feature type="chain" id="PRO_5019148081" evidence="1">
    <location>
        <begin position="23"/>
        <end position="232"/>
    </location>
</feature>
<keyword evidence="3" id="KW-1185">Reference proteome</keyword>
<proteinExistence type="predicted"/>
<dbReference type="RefSeq" id="WP_126840612.1">
    <property type="nucleotide sequence ID" value="NZ_PIQH01000001.1"/>
</dbReference>
<feature type="signal peptide" evidence="1">
    <location>
        <begin position="1"/>
        <end position="22"/>
    </location>
</feature>
<reference evidence="2 3" key="1">
    <citation type="journal article" date="2011" name="Front. Microbiol.">
        <title>Genomic signatures of strain selection and enhancement in Bacillus atrophaeus var. globigii, a historical biowarfare simulant.</title>
        <authorList>
            <person name="Gibbons H.S."/>
            <person name="Broomall S.M."/>
            <person name="McNew L.A."/>
            <person name="Daligault H."/>
            <person name="Chapman C."/>
            <person name="Bruce D."/>
            <person name="Karavis M."/>
            <person name="Krepps M."/>
            <person name="McGregor P.A."/>
            <person name="Hong C."/>
            <person name="Park K.H."/>
            <person name="Akmal A."/>
            <person name="Feldman A."/>
            <person name="Lin J.S."/>
            <person name="Chang W.E."/>
            <person name="Higgs B.W."/>
            <person name="Demirev P."/>
            <person name="Lindquist J."/>
            <person name="Liem A."/>
            <person name="Fochler E."/>
            <person name="Read T.D."/>
            <person name="Tapia R."/>
            <person name="Johnson S."/>
            <person name="Bishop-Lilly K.A."/>
            <person name="Detter C."/>
            <person name="Han C."/>
            <person name="Sozhamannan S."/>
            <person name="Rosenzweig C.N."/>
            <person name="Skowronski E.W."/>
        </authorList>
    </citation>
    <scope>NUCLEOTIDE SEQUENCE [LARGE SCALE GENOMIC DNA]</scope>
    <source>
        <strain evidence="2 3">CC-PW-9</strain>
    </source>
</reference>
<sequence>MAMQSFRIILSLLLVFTSAANAQQRLSSDKFIPRTLVVGDYRVESDKTFINQWLGEPILKGIQSYGVESVSAMSAFVSAAEVDQFAQQLSHDQSLKNIYAVQVYGEDYHEGVMEKITGFTLIQRDSEQPRGFTISTYKMNGNGKFSLVKSLSGGGVGAFDCSSISTTAVYLGSPNKKLASLTVGHLSYPDKPIAETRFANWLMNQTLKMAIERNTSNRSIFVDSKIEEQINK</sequence>
<gene>
    <name evidence="2" type="ORF">CWI84_00450</name>
</gene>